<accession>A0A226D956</accession>
<keyword evidence="3" id="KW-1185">Reference proteome</keyword>
<feature type="transmembrane region" description="Helical" evidence="1">
    <location>
        <begin position="797"/>
        <end position="820"/>
    </location>
</feature>
<feature type="transmembrane region" description="Helical" evidence="1">
    <location>
        <begin position="765"/>
        <end position="791"/>
    </location>
</feature>
<evidence type="ECO:0000313" key="2">
    <source>
        <dbReference type="EMBL" id="OXA41151.1"/>
    </source>
</evidence>
<dbReference type="AlphaFoldDB" id="A0A226D956"/>
<organism evidence="2 3">
    <name type="scientific">Folsomia candida</name>
    <name type="common">Springtail</name>
    <dbReference type="NCBI Taxonomy" id="158441"/>
    <lineage>
        <taxon>Eukaryota</taxon>
        <taxon>Metazoa</taxon>
        <taxon>Ecdysozoa</taxon>
        <taxon>Arthropoda</taxon>
        <taxon>Hexapoda</taxon>
        <taxon>Collembola</taxon>
        <taxon>Entomobryomorpha</taxon>
        <taxon>Isotomoidea</taxon>
        <taxon>Isotomidae</taxon>
        <taxon>Proisotominae</taxon>
        <taxon>Folsomia</taxon>
    </lineage>
</organism>
<reference evidence="2 3" key="1">
    <citation type="submission" date="2015-12" db="EMBL/GenBank/DDBJ databases">
        <title>The genome of Folsomia candida.</title>
        <authorList>
            <person name="Faddeeva A."/>
            <person name="Derks M.F."/>
            <person name="Anvar Y."/>
            <person name="Smit S."/>
            <person name="Van Straalen N."/>
            <person name="Roelofs D."/>
        </authorList>
    </citation>
    <scope>NUCLEOTIDE SEQUENCE [LARGE SCALE GENOMIC DNA]</scope>
    <source>
        <strain evidence="2 3">VU population</strain>
        <tissue evidence="2">Whole body</tissue>
    </source>
</reference>
<evidence type="ECO:0000256" key="1">
    <source>
        <dbReference type="SAM" id="Phobius"/>
    </source>
</evidence>
<comment type="caution">
    <text evidence="2">The sequence shown here is derived from an EMBL/GenBank/DDBJ whole genome shotgun (WGS) entry which is preliminary data.</text>
</comment>
<sequence>MFVQPNCPFSNEISKYFTGFSQCHIHLTVHLHDFVATTAYTVARFETEISNTTDTSEIKLAFPISRIRFPPCFLYIHAGLVRPETGNIDLAIVQVEHPTYHTNGQEAWPISLLDPAEIFFLLLTHPTEYIQEFRLSYITLFSAERLVVRLIDEVVDVSGGDSSASTKHRSRTFTLSRTCKSDVVDCANPPCRVQNGEMDFISCNVQTTDEDLVVSSKKGIQEMQLLSESDSNLVETFPGFVLFSKKTAPNLWRISNDDFMMERGDALMSRIAPFLSVNPLSIVSTPEETEWRNIFFVLVLNILLKATNSTYNATEQSETIIIGKNQGTVVCDQDMRTLPNFEGSVLVPLRFEGFNFITCHEDDEISFAFYAQPFQENLWIGLTLWVAGLTVLFKLYGNFVLKCDSSIVAWAMAMFSSLIEQPAIVRKGFEGDKVFRVVFGLWTLLVTVFTNGYKGLAVNDVVAPLASWSPEYFRNLSSQTYTCYPFDEGCKDGKKINMSSLKWLDSKNPGSDFRLYSEMEYFDIFSNPRKVTSLYIYRIARVIYGPITADSFAQKYGITMIRLPATHDDLTLYRLTSPVHVLHPQGYDGILESRPSNWSLVHGLAVEKEVTKCNQVAFTDFESVTKREVSHLRKFYKYLKFTSSRETLKGTWIGWVFNTHGNYEVITVLKWLVESGIYELLRVKFDHDAYRASYCTAIFLNVCFGPLTTSGRLQGFAIMLACLATSIPREITKIENHNDVSACIWLYRYVQVLEKSFTAFVSEKLVPTIMFCLPALQIFSLYVCITLHATIALPGFAIFPLLAINAGISNILVITLASMVNVSSQRVLNALAQKVVGCTGGKRALQRREVEACGVLKIKFGSNFIDRGTPLVMQNFCISQTVSLCLVKARKFIT</sequence>
<proteinExistence type="predicted"/>
<dbReference type="OrthoDB" id="8297494at2759"/>
<gene>
    <name evidence="2" type="ORF">Fcan01_24014</name>
</gene>
<protein>
    <submittedName>
        <fullName evidence="2">Uncharacterized protein</fullName>
    </submittedName>
</protein>
<feature type="transmembrane region" description="Helical" evidence="1">
    <location>
        <begin position="378"/>
        <end position="396"/>
    </location>
</feature>
<dbReference type="Proteomes" id="UP000198287">
    <property type="component" value="Unassembled WGS sequence"/>
</dbReference>
<evidence type="ECO:0000313" key="3">
    <source>
        <dbReference type="Proteomes" id="UP000198287"/>
    </source>
</evidence>
<keyword evidence="1" id="KW-0812">Transmembrane</keyword>
<keyword evidence="1" id="KW-0472">Membrane</keyword>
<keyword evidence="1" id="KW-1133">Transmembrane helix</keyword>
<dbReference type="EMBL" id="LNIX01000030">
    <property type="protein sequence ID" value="OXA41151.1"/>
    <property type="molecule type" value="Genomic_DNA"/>
</dbReference>
<name>A0A226D956_FOLCA</name>